<organism evidence="5">
    <name type="scientific">Thermus caliditerrae</name>
    <dbReference type="NCBI Taxonomy" id="1330700"/>
    <lineage>
        <taxon>Bacteria</taxon>
        <taxon>Thermotogati</taxon>
        <taxon>Deinococcota</taxon>
        <taxon>Deinococci</taxon>
        <taxon>Thermales</taxon>
        <taxon>Thermaceae</taxon>
        <taxon>Thermus</taxon>
    </lineage>
</organism>
<sequence>MKAAEAVLRANDRDGYTVPAQGLYPFQWLWDSGFAALGWAVLDEDRAWLELERLFLGQWESGFLPHIVFHQEDPGYFPGPEVWGVRRDPPTSGITQPPFLAPVMLHLVRMSSGRGSERARWFYPRLLALHRFLHRYRDPGGSGLVAVLHPWETGMDNSPAWDLPLKRVPRRPFALETRRDIQHVPQEERPRQEDYERYLYLVSLFRELGYNPDACFWESSFRVVDVGFNALLLFADEALAELAWLLGEDPTEPKGWFQKGVLALETLWDEEAGLYRSLDLRTGERIPVDTSAGFLPLLLPLSSSRVERLVVTFRAWAGEARYLFPSAHPLASYFEPRRYWRGPVWAPVNMLLAWGLIRHGFLGEAARLREDLIALVEGSGFREYYHPLTGEGLGGRGFSWTAAIYLAWMEDQAAFFPLGLGGSNP</sequence>
<dbReference type="GO" id="GO:0004573">
    <property type="term" value="F:Glc3Man9GlcNAc2 oligosaccharide glucosidase activity"/>
    <property type="evidence" value="ECO:0007669"/>
    <property type="project" value="InterPro"/>
</dbReference>
<comment type="caution">
    <text evidence="5">The sequence shown here is derived from an EMBL/GenBank/DDBJ whole genome shotgun (WGS) entry which is preliminary data.</text>
</comment>
<feature type="domain" description="Mannosylglycerate hydrolase MGH1-like glycoside hydrolase" evidence="4">
    <location>
        <begin position="24"/>
        <end position="401"/>
    </location>
</feature>
<dbReference type="EMBL" id="DRXE01000105">
    <property type="protein sequence ID" value="HHM67650.1"/>
    <property type="molecule type" value="Genomic_DNA"/>
</dbReference>
<accession>A0A7C5VG34</accession>
<reference evidence="5" key="1">
    <citation type="journal article" date="2020" name="mSystems">
        <title>Genome- and Community-Level Interaction Insights into Carbon Utilization and Element Cycling Functions of Hydrothermarchaeota in Hydrothermal Sediment.</title>
        <authorList>
            <person name="Zhou Z."/>
            <person name="Liu Y."/>
            <person name="Xu W."/>
            <person name="Pan J."/>
            <person name="Luo Z.H."/>
            <person name="Li M."/>
        </authorList>
    </citation>
    <scope>NUCLEOTIDE SEQUENCE [LARGE SCALE GENOMIC DNA]</scope>
    <source>
        <strain evidence="5">SpSt-1071</strain>
    </source>
</reference>
<dbReference type="GO" id="GO:0009311">
    <property type="term" value="P:oligosaccharide metabolic process"/>
    <property type="evidence" value="ECO:0007669"/>
    <property type="project" value="InterPro"/>
</dbReference>
<dbReference type="GO" id="GO:0006487">
    <property type="term" value="P:protein N-linked glycosylation"/>
    <property type="evidence" value="ECO:0007669"/>
    <property type="project" value="TreeGrafter"/>
</dbReference>
<dbReference type="Pfam" id="PF22422">
    <property type="entry name" value="MGH1-like_GH"/>
    <property type="match status" value="1"/>
</dbReference>
<dbReference type="PANTHER" id="PTHR10412">
    <property type="entry name" value="MANNOSYL-OLIGOSACCHARIDE GLUCOSIDASE"/>
    <property type="match status" value="1"/>
</dbReference>
<evidence type="ECO:0000256" key="3">
    <source>
        <dbReference type="ARBA" id="ARBA00023295"/>
    </source>
</evidence>
<evidence type="ECO:0000259" key="4">
    <source>
        <dbReference type="Pfam" id="PF22422"/>
    </source>
</evidence>
<evidence type="ECO:0000256" key="1">
    <source>
        <dbReference type="ARBA" id="ARBA00010833"/>
    </source>
</evidence>
<dbReference type="AlphaFoldDB" id="A0A7C5VG34"/>
<comment type="similarity">
    <text evidence="1">Belongs to the glycosyl hydrolase 63 family.</text>
</comment>
<dbReference type="SUPFAM" id="SSF48208">
    <property type="entry name" value="Six-hairpin glycosidases"/>
    <property type="match status" value="1"/>
</dbReference>
<dbReference type="InterPro" id="IPR054491">
    <property type="entry name" value="MGH1-like_GH"/>
</dbReference>
<name>A0A7C5VG34_9DEIN</name>
<protein>
    <submittedName>
        <fullName evidence="5">Neutral trehalase</fullName>
    </submittedName>
</protein>
<evidence type="ECO:0000313" key="5">
    <source>
        <dbReference type="EMBL" id="HHM67650.1"/>
    </source>
</evidence>
<dbReference type="PANTHER" id="PTHR10412:SF11">
    <property type="entry name" value="MANNOSYL-OLIGOSACCHARIDE GLUCOSIDASE"/>
    <property type="match status" value="1"/>
</dbReference>
<dbReference type="InterPro" id="IPR012341">
    <property type="entry name" value="6hp_glycosidase-like_sf"/>
</dbReference>
<dbReference type="Gene3D" id="1.50.10.10">
    <property type="match status" value="1"/>
</dbReference>
<keyword evidence="2" id="KW-0378">Hydrolase</keyword>
<proteinExistence type="inferred from homology"/>
<evidence type="ECO:0000256" key="2">
    <source>
        <dbReference type="ARBA" id="ARBA00022801"/>
    </source>
</evidence>
<keyword evidence="3" id="KW-0326">Glycosidase</keyword>
<dbReference type="InterPro" id="IPR008928">
    <property type="entry name" value="6-hairpin_glycosidase_sf"/>
</dbReference>
<gene>
    <name evidence="5" type="ORF">ENM28_02830</name>
</gene>
<dbReference type="InterPro" id="IPR004888">
    <property type="entry name" value="Glycoside_hydrolase_63"/>
</dbReference>